<dbReference type="Proteomes" id="UP000294914">
    <property type="component" value="Unassembled WGS sequence"/>
</dbReference>
<dbReference type="RefSeq" id="WP_134081539.1">
    <property type="nucleotide sequence ID" value="NZ_SOQX01000002.1"/>
</dbReference>
<dbReference type="SUPFAM" id="SSF101960">
    <property type="entry name" value="Stabilizer of iron transporter SufD"/>
    <property type="match status" value="1"/>
</dbReference>
<dbReference type="Pfam" id="PF01458">
    <property type="entry name" value="SUFBD_core"/>
    <property type="match status" value="1"/>
</dbReference>
<dbReference type="InterPro" id="IPR000825">
    <property type="entry name" value="SUF_FeS_clus_asmbl_SufBD_core"/>
</dbReference>
<dbReference type="InterPro" id="IPR011542">
    <property type="entry name" value="SUF_FeS_clus_asmbl_SufD"/>
</dbReference>
<dbReference type="GO" id="GO:0016226">
    <property type="term" value="P:iron-sulfur cluster assembly"/>
    <property type="evidence" value="ECO:0007669"/>
    <property type="project" value="InterPro"/>
</dbReference>
<dbReference type="PANTHER" id="PTHR43575:SF1">
    <property type="entry name" value="PROTEIN ABCI7, CHLOROPLASTIC"/>
    <property type="match status" value="1"/>
</dbReference>
<dbReference type="InterPro" id="IPR055346">
    <property type="entry name" value="Fe-S_cluster_assembly_SufBD"/>
</dbReference>
<evidence type="ECO:0000259" key="2">
    <source>
        <dbReference type="Pfam" id="PF01458"/>
    </source>
</evidence>
<dbReference type="InterPro" id="IPR037284">
    <property type="entry name" value="SUF_FeS_clus_asmbl_SufBD_sf"/>
</dbReference>
<gene>
    <name evidence="4" type="ORF">EDC23_0878</name>
</gene>
<dbReference type="PANTHER" id="PTHR43575">
    <property type="entry name" value="PROTEIN ABCI7, CHLOROPLASTIC"/>
    <property type="match status" value="1"/>
</dbReference>
<evidence type="ECO:0000313" key="4">
    <source>
        <dbReference type="EMBL" id="TDY02504.1"/>
    </source>
</evidence>
<comment type="similarity">
    <text evidence="1">Belongs to the iron-sulfur cluster assembly SufBD family.</text>
</comment>
<evidence type="ECO:0000259" key="3">
    <source>
        <dbReference type="Pfam" id="PF19295"/>
    </source>
</evidence>
<feature type="domain" description="SUF system FeS cluster assembly SufBD N-terminal" evidence="3">
    <location>
        <begin position="9"/>
        <end position="176"/>
    </location>
</feature>
<feature type="domain" description="SUF system FeS cluster assembly SufBD core" evidence="2">
    <location>
        <begin position="187"/>
        <end position="413"/>
    </location>
</feature>
<name>A0A4R8IQD4_9GAMM</name>
<dbReference type="Pfam" id="PF19295">
    <property type="entry name" value="SufBD_N"/>
    <property type="match status" value="1"/>
</dbReference>
<organism evidence="4 5">
    <name type="scientific">Thiohalophilus thiocyanatoxydans</name>
    <dbReference type="NCBI Taxonomy" id="381308"/>
    <lineage>
        <taxon>Bacteria</taxon>
        <taxon>Pseudomonadati</taxon>
        <taxon>Pseudomonadota</taxon>
        <taxon>Gammaproteobacteria</taxon>
        <taxon>Thiohalomonadales</taxon>
        <taxon>Thiohalophilaceae</taxon>
        <taxon>Thiohalophilus</taxon>
    </lineage>
</organism>
<comment type="caution">
    <text evidence="4">The sequence shown here is derived from an EMBL/GenBank/DDBJ whole genome shotgun (WGS) entry which is preliminary data.</text>
</comment>
<evidence type="ECO:0000256" key="1">
    <source>
        <dbReference type="ARBA" id="ARBA00043967"/>
    </source>
</evidence>
<sequence length="452" mass="50986">MSAGNEQSRQWFEDLAHSGQVDLPSEKLGWLDDARQQARQAINTLPVPYRKQEEWRYTSIDGLLKQNFQPVNDPFTALQSVDLEDWLLPEMDCYRLVFANGRCVPHLSETSELPDGVRVGSLRAALTTDPDLLATWFGQTANHSQHLFTALNTVLINDGVFIHVDSNVKLDKPIEVLYLSLALEDAVVAHPRNLVVMEPGSEATLIERFVSTGQSVYFNNNLSEIILNESATLIHHRVQDESSQAYHLSNLFLSQQKQSRYRGTALALGGAWARTEYKVKFLDEEAECRLNGLYTVGEKQLTDFHLDIDHAKPHCASEENFRGILYGKGRAVFDGRILVAKDAQKSDAHLHNANLMLTRNAEVDTKPQLEIYADDVKCSHGTSVGQLEPEQIYYMRARGIETAMAQKMLCLGFADEIIDTIEIEPLRQHVHERLHNALDRVVSEQLQAEEVA</sequence>
<proteinExistence type="inferred from homology"/>
<reference evidence="4 5" key="1">
    <citation type="submission" date="2019-03" db="EMBL/GenBank/DDBJ databases">
        <title>Genomic Encyclopedia of Type Strains, Phase IV (KMG-IV): sequencing the most valuable type-strain genomes for metagenomic binning, comparative biology and taxonomic classification.</title>
        <authorList>
            <person name="Goeker M."/>
        </authorList>
    </citation>
    <scope>NUCLEOTIDE SEQUENCE [LARGE SCALE GENOMIC DNA]</scope>
    <source>
        <strain evidence="4 5">DSM 16326</strain>
    </source>
</reference>
<dbReference type="NCBIfam" id="TIGR01981">
    <property type="entry name" value="sufD"/>
    <property type="match status" value="1"/>
</dbReference>
<dbReference type="OrthoDB" id="9768262at2"/>
<protein>
    <submittedName>
        <fullName evidence="4">Iron-regulated ABC transporter permease protein SufD</fullName>
    </submittedName>
</protein>
<keyword evidence="5" id="KW-1185">Reference proteome</keyword>
<evidence type="ECO:0000313" key="5">
    <source>
        <dbReference type="Proteomes" id="UP000294914"/>
    </source>
</evidence>
<accession>A0A4R8IQD4</accession>
<dbReference type="EMBL" id="SOQX01000002">
    <property type="protein sequence ID" value="TDY02504.1"/>
    <property type="molecule type" value="Genomic_DNA"/>
</dbReference>
<dbReference type="AlphaFoldDB" id="A0A4R8IQD4"/>
<dbReference type="InterPro" id="IPR045595">
    <property type="entry name" value="SufBD_N"/>
</dbReference>